<comment type="pathway">
    <text evidence="2 16 17">Pyrimidine metabolism; UMP biosynthesis via salvage pathway; UMP from uridine: step 1/1.</text>
</comment>
<dbReference type="InterPro" id="IPR027417">
    <property type="entry name" value="P-loop_NTPase"/>
</dbReference>
<evidence type="ECO:0000256" key="14">
    <source>
        <dbReference type="ARBA" id="ARBA00047436"/>
    </source>
</evidence>
<comment type="pathway">
    <text evidence="3 16 17">Pyrimidine metabolism; CTP biosynthesis via salvage pathway; CTP from cytidine: step 1/3.</text>
</comment>
<dbReference type="GO" id="GO:0005737">
    <property type="term" value="C:cytoplasm"/>
    <property type="evidence" value="ECO:0007669"/>
    <property type="project" value="UniProtKB-SubCell"/>
</dbReference>
<evidence type="ECO:0000313" key="20">
    <source>
        <dbReference type="Proteomes" id="UP000217785"/>
    </source>
</evidence>
<comment type="similarity">
    <text evidence="4 16 17">Belongs to the uridine kinase family.</text>
</comment>
<keyword evidence="7 16" id="KW-0963">Cytoplasm</keyword>
<evidence type="ECO:0000259" key="18">
    <source>
        <dbReference type="Pfam" id="PF00485"/>
    </source>
</evidence>
<evidence type="ECO:0000256" key="1">
    <source>
        <dbReference type="ARBA" id="ARBA00004496"/>
    </source>
</evidence>
<dbReference type="InterPro" id="IPR006083">
    <property type="entry name" value="PRK/URK"/>
</dbReference>
<dbReference type="OrthoDB" id="9777642at2"/>
<sequence length="210" mass="23700">MLVIGIAGGSGSGKTTVAQAIVSKLGDENVALISQDSYYKNFTHLPFEERKDINYDHPDSVDNQLLLNHLDQLRRGQAIEVPIYDFSQHARTCKTTHVPVKPVVVIEGILILSDRALREQMDIKVFVDTDPDVRILRRVMRDINERGRSLESVYDQYLTTVKPMHEAFVEPSKRYSDLIIPEGGHNEIAIDLLTSLLERYMSAGAKNPLQ</sequence>
<reference evidence="20" key="1">
    <citation type="submission" date="2017-07" db="EMBL/GenBank/DDBJ databases">
        <title>Draft genome sequence of Effusibacillus lacus strain skLN1.</title>
        <authorList>
            <person name="Watanabe M."/>
            <person name="Kojima H."/>
            <person name="Fukui M."/>
        </authorList>
    </citation>
    <scope>NUCLEOTIDE SEQUENCE [LARGE SCALE GENOMIC DNA]</scope>
    <source>
        <strain evidence="20">skLN1</strain>
    </source>
</reference>
<evidence type="ECO:0000256" key="17">
    <source>
        <dbReference type="RuleBase" id="RU003825"/>
    </source>
</evidence>
<evidence type="ECO:0000256" key="11">
    <source>
        <dbReference type="ARBA" id="ARBA00022840"/>
    </source>
</evidence>
<evidence type="ECO:0000256" key="12">
    <source>
        <dbReference type="ARBA" id="ARBA00030641"/>
    </source>
</evidence>
<dbReference type="SUPFAM" id="SSF52540">
    <property type="entry name" value="P-loop containing nucleoside triphosphate hydrolases"/>
    <property type="match status" value="1"/>
</dbReference>
<dbReference type="CDD" id="cd02023">
    <property type="entry name" value="UMPK"/>
    <property type="match status" value="1"/>
</dbReference>
<evidence type="ECO:0000256" key="3">
    <source>
        <dbReference type="ARBA" id="ARBA00004784"/>
    </source>
</evidence>
<proteinExistence type="inferred from homology"/>
<comment type="catalytic activity">
    <reaction evidence="14 17">
        <text>cytidine + ATP = CMP + ADP + H(+)</text>
        <dbReference type="Rhea" id="RHEA:24674"/>
        <dbReference type="ChEBI" id="CHEBI:15378"/>
        <dbReference type="ChEBI" id="CHEBI:17562"/>
        <dbReference type="ChEBI" id="CHEBI:30616"/>
        <dbReference type="ChEBI" id="CHEBI:60377"/>
        <dbReference type="ChEBI" id="CHEBI:456216"/>
        <dbReference type="EC" id="2.7.1.48"/>
    </reaction>
</comment>
<dbReference type="InterPro" id="IPR026008">
    <property type="entry name" value="Uridine_kinase"/>
</dbReference>
<evidence type="ECO:0000256" key="6">
    <source>
        <dbReference type="ARBA" id="ARBA00021478"/>
    </source>
</evidence>
<evidence type="ECO:0000256" key="8">
    <source>
        <dbReference type="ARBA" id="ARBA00022679"/>
    </source>
</evidence>
<keyword evidence="10 16" id="KW-0418">Kinase</keyword>
<feature type="binding site" evidence="16">
    <location>
        <begin position="8"/>
        <end position="15"/>
    </location>
    <ligand>
        <name>ATP</name>
        <dbReference type="ChEBI" id="CHEBI:30616"/>
    </ligand>
</feature>
<keyword evidence="9 16" id="KW-0547">Nucleotide-binding</keyword>
<dbReference type="Gene3D" id="3.40.50.300">
    <property type="entry name" value="P-loop containing nucleotide triphosphate hydrolases"/>
    <property type="match status" value="1"/>
</dbReference>
<dbReference type="RefSeq" id="WP_096181489.1">
    <property type="nucleotide sequence ID" value="NZ_BDUF01000029.1"/>
</dbReference>
<dbReference type="GO" id="GO:0044211">
    <property type="term" value="P:CTP salvage"/>
    <property type="evidence" value="ECO:0007669"/>
    <property type="project" value="UniProtKB-UniRule"/>
</dbReference>
<evidence type="ECO:0000256" key="4">
    <source>
        <dbReference type="ARBA" id="ARBA00005408"/>
    </source>
</evidence>
<dbReference type="GO" id="GO:0004849">
    <property type="term" value="F:uridine kinase activity"/>
    <property type="evidence" value="ECO:0007669"/>
    <property type="project" value="UniProtKB-UniRule"/>
</dbReference>
<gene>
    <name evidence="16" type="primary">udk</name>
    <name evidence="19" type="ORF">EFBL_1419</name>
</gene>
<evidence type="ECO:0000256" key="2">
    <source>
        <dbReference type="ARBA" id="ARBA00004690"/>
    </source>
</evidence>
<keyword evidence="20" id="KW-1185">Reference proteome</keyword>
<dbReference type="PANTHER" id="PTHR10285">
    <property type="entry name" value="URIDINE KINASE"/>
    <property type="match status" value="1"/>
</dbReference>
<dbReference type="Pfam" id="PF00485">
    <property type="entry name" value="PRK"/>
    <property type="match status" value="1"/>
</dbReference>
<evidence type="ECO:0000313" key="19">
    <source>
        <dbReference type="EMBL" id="GAX89794.1"/>
    </source>
</evidence>
<keyword evidence="11 16" id="KW-0067">ATP-binding</keyword>
<evidence type="ECO:0000256" key="5">
    <source>
        <dbReference type="ARBA" id="ARBA00012137"/>
    </source>
</evidence>
<dbReference type="NCBIfam" id="TIGR00235">
    <property type="entry name" value="udk"/>
    <property type="match status" value="1"/>
</dbReference>
<dbReference type="GO" id="GO:0043771">
    <property type="term" value="F:cytidine kinase activity"/>
    <property type="evidence" value="ECO:0007669"/>
    <property type="project" value="RHEA"/>
</dbReference>
<dbReference type="AlphaFoldDB" id="A0A292YN24"/>
<dbReference type="EC" id="2.7.1.48" evidence="5 16"/>
<dbReference type="GO" id="GO:0044206">
    <property type="term" value="P:UMP salvage"/>
    <property type="evidence" value="ECO:0007669"/>
    <property type="project" value="UniProtKB-UniRule"/>
</dbReference>
<dbReference type="NCBIfam" id="NF004018">
    <property type="entry name" value="PRK05480.1"/>
    <property type="match status" value="1"/>
</dbReference>
<evidence type="ECO:0000256" key="16">
    <source>
        <dbReference type="HAMAP-Rule" id="MF_00551"/>
    </source>
</evidence>
<dbReference type="GO" id="GO:0005524">
    <property type="term" value="F:ATP binding"/>
    <property type="evidence" value="ECO:0007669"/>
    <property type="project" value="UniProtKB-UniRule"/>
</dbReference>
<accession>A0A292YN24</accession>
<evidence type="ECO:0000256" key="9">
    <source>
        <dbReference type="ARBA" id="ARBA00022741"/>
    </source>
</evidence>
<dbReference type="UniPathway" id="UPA00579">
    <property type="reaction ID" value="UER00640"/>
</dbReference>
<dbReference type="UniPathway" id="UPA00574">
    <property type="reaction ID" value="UER00637"/>
</dbReference>
<evidence type="ECO:0000256" key="10">
    <source>
        <dbReference type="ARBA" id="ARBA00022777"/>
    </source>
</evidence>
<evidence type="ECO:0000256" key="13">
    <source>
        <dbReference type="ARBA" id="ARBA00031452"/>
    </source>
</evidence>
<comment type="catalytic activity">
    <reaction evidence="15 16 17">
        <text>uridine + ATP = UMP + ADP + H(+)</text>
        <dbReference type="Rhea" id="RHEA:16825"/>
        <dbReference type="ChEBI" id="CHEBI:15378"/>
        <dbReference type="ChEBI" id="CHEBI:16704"/>
        <dbReference type="ChEBI" id="CHEBI:30616"/>
        <dbReference type="ChEBI" id="CHEBI:57865"/>
        <dbReference type="ChEBI" id="CHEBI:456216"/>
        <dbReference type="EC" id="2.7.1.48"/>
    </reaction>
</comment>
<comment type="caution">
    <text evidence="19">The sequence shown here is derived from an EMBL/GenBank/DDBJ whole genome shotgun (WGS) entry which is preliminary data.</text>
</comment>
<dbReference type="Proteomes" id="UP000217785">
    <property type="component" value="Unassembled WGS sequence"/>
</dbReference>
<comment type="subcellular location">
    <subcellularLocation>
        <location evidence="1 16 17">Cytoplasm</location>
    </subcellularLocation>
</comment>
<organism evidence="19 20">
    <name type="scientific">Effusibacillus lacus</name>
    <dbReference type="NCBI Taxonomy" id="1348429"/>
    <lineage>
        <taxon>Bacteria</taxon>
        <taxon>Bacillati</taxon>
        <taxon>Bacillota</taxon>
        <taxon>Bacilli</taxon>
        <taxon>Bacillales</taxon>
        <taxon>Alicyclobacillaceae</taxon>
        <taxon>Effusibacillus</taxon>
    </lineage>
</organism>
<keyword evidence="8 16" id="KW-0808">Transferase</keyword>
<dbReference type="PRINTS" id="PR00988">
    <property type="entry name" value="URIDINKINASE"/>
</dbReference>
<protein>
    <recommendedName>
        <fullName evidence="6 16">Uridine kinase</fullName>
        <ecNumber evidence="5 16">2.7.1.48</ecNumber>
    </recommendedName>
    <alternativeName>
        <fullName evidence="12 16">Cytidine monophosphokinase</fullName>
    </alternativeName>
    <alternativeName>
        <fullName evidence="13 16">Uridine monophosphokinase</fullName>
    </alternativeName>
</protein>
<evidence type="ECO:0000256" key="15">
    <source>
        <dbReference type="ARBA" id="ARBA00048909"/>
    </source>
</evidence>
<evidence type="ECO:0000256" key="7">
    <source>
        <dbReference type="ARBA" id="ARBA00022490"/>
    </source>
</evidence>
<dbReference type="HAMAP" id="MF_00551">
    <property type="entry name" value="Uridine_kinase"/>
    <property type="match status" value="1"/>
</dbReference>
<dbReference type="EMBL" id="BDUF01000029">
    <property type="protein sequence ID" value="GAX89794.1"/>
    <property type="molecule type" value="Genomic_DNA"/>
</dbReference>
<name>A0A292YN24_9BACL</name>
<dbReference type="InterPro" id="IPR000764">
    <property type="entry name" value="Uridine_kinase-like"/>
</dbReference>
<feature type="domain" description="Phosphoribulokinase/uridine kinase" evidence="18">
    <location>
        <begin position="3"/>
        <end position="188"/>
    </location>
</feature>